<sequence>MQWWIVLAALAVSTLGGWGVTAGFLWLGENRARKPMPRVVLLESTAEGPEDAVLRGGLMIGMLERVAVTGGLIAGYPEVVALVVAIKGLGRFSELKKTPAAAERFIVGTFASLLVAFVVAMAALLLAGEPLRAPKT</sequence>
<dbReference type="EMBL" id="JAVDUI010000001">
    <property type="protein sequence ID" value="MDR6891255.1"/>
    <property type="molecule type" value="Genomic_DNA"/>
</dbReference>
<dbReference type="AlphaFoldDB" id="A0AAE3YDM9"/>
<dbReference type="RefSeq" id="WP_309848832.1">
    <property type="nucleotide sequence ID" value="NZ_BAAAIU010000004.1"/>
</dbReference>
<keyword evidence="3" id="KW-1185">Reference proteome</keyword>
<dbReference type="Proteomes" id="UP001247307">
    <property type="component" value="Unassembled WGS sequence"/>
</dbReference>
<feature type="transmembrane region" description="Helical" evidence="1">
    <location>
        <begin position="6"/>
        <end position="28"/>
    </location>
</feature>
<protein>
    <submittedName>
        <fullName evidence="2">Uncharacterized protein</fullName>
    </submittedName>
</protein>
<feature type="transmembrane region" description="Helical" evidence="1">
    <location>
        <begin position="106"/>
        <end position="127"/>
    </location>
</feature>
<evidence type="ECO:0000313" key="3">
    <source>
        <dbReference type="Proteomes" id="UP001247307"/>
    </source>
</evidence>
<evidence type="ECO:0000256" key="1">
    <source>
        <dbReference type="SAM" id="Phobius"/>
    </source>
</evidence>
<proteinExistence type="predicted"/>
<comment type="caution">
    <text evidence="2">The sequence shown here is derived from an EMBL/GenBank/DDBJ whole genome shotgun (WGS) entry which is preliminary data.</text>
</comment>
<accession>A0AAE3YDM9</accession>
<keyword evidence="1" id="KW-1133">Transmembrane helix</keyword>
<reference evidence="2" key="1">
    <citation type="submission" date="2023-07" db="EMBL/GenBank/DDBJ databases">
        <title>Sequencing the genomes of 1000 actinobacteria strains.</title>
        <authorList>
            <person name="Klenk H.-P."/>
        </authorList>
    </citation>
    <scope>NUCLEOTIDE SEQUENCE</scope>
    <source>
        <strain evidence="2">DSM 13988</strain>
    </source>
</reference>
<name>A0AAE3YDM9_9MICC</name>
<feature type="transmembrane region" description="Helical" evidence="1">
    <location>
        <begin position="66"/>
        <end position="86"/>
    </location>
</feature>
<evidence type="ECO:0000313" key="2">
    <source>
        <dbReference type="EMBL" id="MDR6891255.1"/>
    </source>
</evidence>
<gene>
    <name evidence="2" type="ORF">J2S35_000195</name>
</gene>
<keyword evidence="1" id="KW-0472">Membrane</keyword>
<keyword evidence="1" id="KW-0812">Transmembrane</keyword>
<organism evidence="2 3">
    <name type="scientific">Falsarthrobacter nasiphocae</name>
    <dbReference type="NCBI Taxonomy" id="189863"/>
    <lineage>
        <taxon>Bacteria</taxon>
        <taxon>Bacillati</taxon>
        <taxon>Actinomycetota</taxon>
        <taxon>Actinomycetes</taxon>
        <taxon>Micrococcales</taxon>
        <taxon>Micrococcaceae</taxon>
        <taxon>Falsarthrobacter</taxon>
    </lineage>
</organism>